<evidence type="ECO:0000313" key="2">
    <source>
        <dbReference type="Proteomes" id="UP000325105"/>
    </source>
</evidence>
<dbReference type="EMBL" id="VNHX01000041">
    <property type="protein sequence ID" value="TYP87019.1"/>
    <property type="molecule type" value="Genomic_DNA"/>
</dbReference>
<reference evidence="1 2" key="1">
    <citation type="submission" date="2019-07" db="EMBL/GenBank/DDBJ databases">
        <title>Genomic Encyclopedia of Archaeal and Bacterial Type Strains, Phase II (KMG-II): from individual species to whole genera.</title>
        <authorList>
            <person name="Goeker M."/>
        </authorList>
    </citation>
    <scope>NUCLEOTIDE SEQUENCE [LARGE SCALE GENOMIC DNA]</scope>
    <source>
        <strain evidence="1 2">DSM 18850</strain>
    </source>
</reference>
<dbReference type="Proteomes" id="UP000325105">
    <property type="component" value="Unassembled WGS sequence"/>
</dbReference>
<evidence type="ECO:0000313" key="1">
    <source>
        <dbReference type="EMBL" id="TYP87019.1"/>
    </source>
</evidence>
<protein>
    <submittedName>
        <fullName evidence="1">Uncharacterized protein</fullName>
    </submittedName>
</protein>
<sequence>MAQYHRNHWPSITEIDTPSFFKHGDTSNQREVETNRIIEELSILKGEVKQLINSSAGRDIQSSYEEAIYRVKVLKSVIEDKGGFKVFKMQENQNEAMFQLLFQFVKEGSAWDINAEVNNGRGPVDFTVSRGSKDKTVIEFKLAKSTKLKQNLQHQVEVYKKANDTDKAVIAILYFSQMEYLHLTTVLRELNLDSAENIILIDAQQKLSASNIKKTAIPYR</sequence>
<dbReference type="OrthoDB" id="212459at2"/>
<comment type="caution">
    <text evidence="1">The sequence shown here is derived from an EMBL/GenBank/DDBJ whole genome shotgun (WGS) entry which is preliminary data.</text>
</comment>
<name>A0A5S5CXC7_9SPHI</name>
<accession>A0A5S5CXC7</accession>
<keyword evidence="2" id="KW-1185">Reference proteome</keyword>
<proteinExistence type="predicted"/>
<dbReference type="RefSeq" id="WP_148910421.1">
    <property type="nucleotide sequence ID" value="NZ_VNHX01000041.1"/>
</dbReference>
<dbReference type="AlphaFoldDB" id="A0A5S5CXC7"/>
<gene>
    <name evidence="1" type="ORF">BC792_14111</name>
</gene>
<organism evidence="1 2">
    <name type="scientific">Sphingobacterium allocomposti</name>
    <dbReference type="NCBI Taxonomy" id="415956"/>
    <lineage>
        <taxon>Bacteria</taxon>
        <taxon>Pseudomonadati</taxon>
        <taxon>Bacteroidota</taxon>
        <taxon>Sphingobacteriia</taxon>
        <taxon>Sphingobacteriales</taxon>
        <taxon>Sphingobacteriaceae</taxon>
        <taxon>Sphingobacterium</taxon>
    </lineage>
</organism>